<feature type="compositionally biased region" description="Polar residues" evidence="1">
    <location>
        <begin position="95"/>
        <end position="110"/>
    </location>
</feature>
<feature type="compositionally biased region" description="Low complexity" evidence="1">
    <location>
        <begin position="65"/>
        <end position="74"/>
    </location>
</feature>
<dbReference type="Gene3D" id="1.20.5.320">
    <property type="entry name" value="6-Phosphogluconate Dehydrogenase, domain 3"/>
    <property type="match status" value="1"/>
</dbReference>
<keyword evidence="3" id="KW-1185">Reference proteome</keyword>
<dbReference type="PANTHER" id="PTHR24024">
    <property type="entry name" value="PULMONARY SURFACTANT-ASSOCIATED PROTEIN A"/>
    <property type="match status" value="1"/>
</dbReference>
<gene>
    <name evidence="2" type="ORF">HOLleu_06550</name>
</gene>
<dbReference type="EMBL" id="JAIZAY010000002">
    <property type="protein sequence ID" value="KAJ8047524.1"/>
    <property type="molecule type" value="Genomic_DNA"/>
</dbReference>
<reference evidence="2" key="1">
    <citation type="submission" date="2021-10" db="EMBL/GenBank/DDBJ databases">
        <title>Tropical sea cucumber genome reveals ecological adaptation and Cuvierian tubules defense mechanism.</title>
        <authorList>
            <person name="Chen T."/>
        </authorList>
    </citation>
    <scope>NUCLEOTIDE SEQUENCE</scope>
    <source>
        <strain evidence="2">Nanhai2018</strain>
        <tissue evidence="2">Muscle</tissue>
    </source>
</reference>
<dbReference type="InterPro" id="IPR051077">
    <property type="entry name" value="Ca-dependent_lectin"/>
</dbReference>
<dbReference type="PANTHER" id="PTHR24024:SF18">
    <property type="entry name" value="SHORT-CHAIN COLLAGEN C4-LIKE"/>
    <property type="match status" value="1"/>
</dbReference>
<dbReference type="AlphaFoldDB" id="A0A9Q1CN85"/>
<organism evidence="2 3">
    <name type="scientific">Holothuria leucospilota</name>
    <name type="common">Black long sea cucumber</name>
    <name type="synonym">Mertensiothuria leucospilota</name>
    <dbReference type="NCBI Taxonomy" id="206669"/>
    <lineage>
        <taxon>Eukaryota</taxon>
        <taxon>Metazoa</taxon>
        <taxon>Echinodermata</taxon>
        <taxon>Eleutherozoa</taxon>
        <taxon>Echinozoa</taxon>
        <taxon>Holothuroidea</taxon>
        <taxon>Aspidochirotacea</taxon>
        <taxon>Aspidochirotida</taxon>
        <taxon>Holothuriidae</taxon>
        <taxon>Holothuria</taxon>
    </lineage>
</organism>
<dbReference type="OrthoDB" id="6138362at2759"/>
<protein>
    <submittedName>
        <fullName evidence="2">Uncharacterized protein</fullName>
    </submittedName>
</protein>
<feature type="region of interest" description="Disordered" evidence="1">
    <location>
        <begin position="60"/>
        <end position="111"/>
    </location>
</feature>
<comment type="caution">
    <text evidence="2">The sequence shown here is derived from an EMBL/GenBank/DDBJ whole genome shotgun (WGS) entry which is preliminary data.</text>
</comment>
<evidence type="ECO:0000313" key="2">
    <source>
        <dbReference type="EMBL" id="KAJ8047524.1"/>
    </source>
</evidence>
<evidence type="ECO:0000313" key="3">
    <source>
        <dbReference type="Proteomes" id="UP001152320"/>
    </source>
</evidence>
<proteinExistence type="predicted"/>
<accession>A0A9Q1CN85</accession>
<name>A0A9Q1CN85_HOLLE</name>
<sequence>MQSTMAVSPVYQITGNDVTDNSLKNNTATLSFTDMNSLLQNQNTVQAAYFLGQCLMCPPGPQGPPGQTGAQGPPGRDGRDGILVGFPSTADDTDQTPPSVDSPVNPNGSNPVGALYTRWGRSSCPDGAELVYEGVMAGSHYSHAGGAADYLCLSKAPIFDRPQTGHQYGAYLYGTEYETGGSPLLPNLQNLEAPCAVCLAPSKELL</sequence>
<dbReference type="GO" id="GO:0005615">
    <property type="term" value="C:extracellular space"/>
    <property type="evidence" value="ECO:0007669"/>
    <property type="project" value="TreeGrafter"/>
</dbReference>
<dbReference type="Proteomes" id="UP001152320">
    <property type="component" value="Chromosome 2"/>
</dbReference>
<evidence type="ECO:0000256" key="1">
    <source>
        <dbReference type="SAM" id="MobiDB-lite"/>
    </source>
</evidence>